<dbReference type="InterPro" id="IPR012467">
    <property type="entry name" value="DUF1684"/>
</dbReference>
<accession>A0A939S9Y0</accession>
<dbReference type="Proteomes" id="UP000664382">
    <property type="component" value="Unassembled WGS sequence"/>
</dbReference>
<sequence length="284" mass="30112">MPTTEHAAQPDDFAAAHEAWHAEVERGRVAPHGPLSATALHWLTDAPQEFPGVPGRWSADRDGVVTVVLPPDSAVRTSSGAPLQAASEGVARLGPLSGIESLQLDWGEKRIELAARSGRIALRPRDPASPDRTGYAGTATFPPRPDWLVTARFVPAPRDAVEVASAAGPEAKQHYDSPGTAEFEIGGTTLRLTLFGDPDAQSLRAIFADRTGEDLTFPAARFVSVTRVSEHTVEIDFNRTTNLPCAYSASATCPFPPPENRLPVRIEAGELRPGIAPPSAPAAG</sequence>
<protein>
    <submittedName>
        <fullName evidence="1">DUF1684 domain-containing protein</fullName>
    </submittedName>
</protein>
<name>A0A939S9Y0_9MICO</name>
<dbReference type="Pfam" id="PF07920">
    <property type="entry name" value="DUF1684"/>
    <property type="match status" value="1"/>
</dbReference>
<reference evidence="1" key="1">
    <citation type="submission" date="2021-03" db="EMBL/GenBank/DDBJ databases">
        <title>Leucobacter chromiisoli sp. nov., isolated from chromium-containing soil of chemical plant.</title>
        <authorList>
            <person name="Xu Z."/>
        </authorList>
    </citation>
    <scope>NUCLEOTIDE SEQUENCE</scope>
    <source>
        <strain evidence="1">S27</strain>
    </source>
</reference>
<keyword evidence="2" id="KW-1185">Reference proteome</keyword>
<organism evidence="1 2">
    <name type="scientific">Leucobacter weissii</name>
    <dbReference type="NCBI Taxonomy" id="1983706"/>
    <lineage>
        <taxon>Bacteria</taxon>
        <taxon>Bacillati</taxon>
        <taxon>Actinomycetota</taxon>
        <taxon>Actinomycetes</taxon>
        <taxon>Micrococcales</taxon>
        <taxon>Microbacteriaceae</taxon>
        <taxon>Leucobacter</taxon>
    </lineage>
</organism>
<gene>
    <name evidence="1" type="ORF">J4H92_05375</name>
</gene>
<dbReference type="RefSeq" id="WP_208096903.1">
    <property type="nucleotide sequence ID" value="NZ_JAGDYM010000005.1"/>
</dbReference>
<dbReference type="PANTHER" id="PTHR41913">
    <property type="entry name" value="DUF1684 DOMAIN-CONTAINING PROTEIN"/>
    <property type="match status" value="1"/>
</dbReference>
<evidence type="ECO:0000313" key="2">
    <source>
        <dbReference type="Proteomes" id="UP000664382"/>
    </source>
</evidence>
<dbReference type="EMBL" id="JAGDYM010000005">
    <property type="protein sequence ID" value="MBO1901377.1"/>
    <property type="molecule type" value="Genomic_DNA"/>
</dbReference>
<proteinExistence type="predicted"/>
<dbReference type="AlphaFoldDB" id="A0A939S9Y0"/>
<dbReference type="PANTHER" id="PTHR41913:SF1">
    <property type="entry name" value="DUF1684 DOMAIN-CONTAINING PROTEIN"/>
    <property type="match status" value="1"/>
</dbReference>
<evidence type="ECO:0000313" key="1">
    <source>
        <dbReference type="EMBL" id="MBO1901377.1"/>
    </source>
</evidence>
<comment type="caution">
    <text evidence="1">The sequence shown here is derived from an EMBL/GenBank/DDBJ whole genome shotgun (WGS) entry which is preliminary data.</text>
</comment>